<dbReference type="GO" id="GO:0004715">
    <property type="term" value="F:non-membrane spanning protein tyrosine kinase activity"/>
    <property type="evidence" value="ECO:0007669"/>
    <property type="project" value="UniProtKB-EC"/>
</dbReference>
<evidence type="ECO:0000256" key="5">
    <source>
        <dbReference type="ARBA" id="ARBA00022777"/>
    </source>
</evidence>
<evidence type="ECO:0000259" key="8">
    <source>
        <dbReference type="Pfam" id="PF22931"/>
    </source>
</evidence>
<name>A0ABD6ERH9_9BILA</name>
<dbReference type="Gene3D" id="3.30.200.20">
    <property type="entry name" value="Phosphorylase Kinase, domain 1"/>
    <property type="match status" value="1"/>
</dbReference>
<organism evidence="9 10">
    <name type="scientific">Gnathostoma spinigerum</name>
    <dbReference type="NCBI Taxonomy" id="75299"/>
    <lineage>
        <taxon>Eukaryota</taxon>
        <taxon>Metazoa</taxon>
        <taxon>Ecdysozoa</taxon>
        <taxon>Nematoda</taxon>
        <taxon>Chromadorea</taxon>
        <taxon>Rhabditida</taxon>
        <taxon>Spirurina</taxon>
        <taxon>Gnathostomatomorpha</taxon>
        <taxon>Gnathostomatoidea</taxon>
        <taxon>Gnathostomatidae</taxon>
        <taxon>Gnathostoma</taxon>
    </lineage>
</organism>
<dbReference type="AlphaFoldDB" id="A0ABD6ERH9"/>
<keyword evidence="6" id="KW-0067">ATP-binding</keyword>
<keyword evidence="4" id="KW-0547">Nucleotide-binding</keyword>
<keyword evidence="3" id="KW-0808">Transferase</keyword>
<dbReference type="Proteomes" id="UP001608902">
    <property type="component" value="Unassembled WGS sequence"/>
</dbReference>
<keyword evidence="7" id="KW-0829">Tyrosine-protein kinase</keyword>
<evidence type="ECO:0000256" key="3">
    <source>
        <dbReference type="ARBA" id="ARBA00022679"/>
    </source>
</evidence>
<reference evidence="9 10" key="1">
    <citation type="submission" date="2024-08" db="EMBL/GenBank/DDBJ databases">
        <title>Gnathostoma spinigerum genome.</title>
        <authorList>
            <person name="Gonzalez-Bertolin B."/>
            <person name="Monzon S."/>
            <person name="Zaballos A."/>
            <person name="Jimenez P."/>
            <person name="Dekumyoy P."/>
            <person name="Varona S."/>
            <person name="Cuesta I."/>
            <person name="Sumanam S."/>
            <person name="Adisakwattana P."/>
            <person name="Gasser R.B."/>
            <person name="Hernandez-Gonzalez A."/>
            <person name="Young N.D."/>
            <person name="Perteguer M.J."/>
        </authorList>
    </citation>
    <scope>NUCLEOTIDE SEQUENCE [LARGE SCALE GENOMIC DNA]</scope>
    <source>
        <strain evidence="9">AL3</strain>
        <tissue evidence="9">Liver</tissue>
    </source>
</reference>
<protein>
    <recommendedName>
        <fullName evidence="1">non-specific protein-tyrosine kinase</fullName>
        <ecNumber evidence="1">2.7.10.2</ecNumber>
    </recommendedName>
</protein>
<evidence type="ECO:0000256" key="4">
    <source>
        <dbReference type="ARBA" id="ARBA00022741"/>
    </source>
</evidence>
<sequence length="168" mass="19309">MAADQNLSLSELLREADLSRYESAMMTVLKLRTASDVLYTDEKDLTGIGMSRPEQKKLRATYHSLFHKDSLVGKLRRKILGKGDTKKIEQPQQADQDQHIISSEHITLCRELGKGEFGCVYQAVWNMNGSSSQIFQVAYSWSSDTQVFIRQFLSLGMFNFTRIFYSYF</sequence>
<dbReference type="Pfam" id="PF22931">
    <property type="entry name" value="SAM_TNK"/>
    <property type="match status" value="1"/>
</dbReference>
<evidence type="ECO:0000256" key="2">
    <source>
        <dbReference type="ARBA" id="ARBA00022443"/>
    </source>
</evidence>
<accession>A0ABD6ERH9</accession>
<evidence type="ECO:0000256" key="7">
    <source>
        <dbReference type="ARBA" id="ARBA00023137"/>
    </source>
</evidence>
<dbReference type="InterPro" id="IPR055175">
    <property type="entry name" value="ACK/TNK-like_SAM"/>
</dbReference>
<evidence type="ECO:0000256" key="1">
    <source>
        <dbReference type="ARBA" id="ARBA00011903"/>
    </source>
</evidence>
<dbReference type="EMBL" id="JBGFUD010009352">
    <property type="protein sequence ID" value="MFH4982461.1"/>
    <property type="molecule type" value="Genomic_DNA"/>
</dbReference>
<dbReference type="GO" id="GO:0005524">
    <property type="term" value="F:ATP binding"/>
    <property type="evidence" value="ECO:0007669"/>
    <property type="project" value="UniProtKB-KW"/>
</dbReference>
<proteinExistence type="predicted"/>
<keyword evidence="5" id="KW-0418">Kinase</keyword>
<feature type="domain" description="ACK/TNK-like SAM" evidence="8">
    <location>
        <begin position="9"/>
        <end position="63"/>
    </location>
</feature>
<evidence type="ECO:0000256" key="6">
    <source>
        <dbReference type="ARBA" id="ARBA00022840"/>
    </source>
</evidence>
<evidence type="ECO:0000313" key="10">
    <source>
        <dbReference type="Proteomes" id="UP001608902"/>
    </source>
</evidence>
<evidence type="ECO:0000313" key="9">
    <source>
        <dbReference type="EMBL" id="MFH4982461.1"/>
    </source>
</evidence>
<keyword evidence="10" id="KW-1185">Reference proteome</keyword>
<gene>
    <name evidence="9" type="ORF">AB6A40_009170</name>
</gene>
<keyword evidence="2" id="KW-0728">SH3 domain</keyword>
<dbReference type="EC" id="2.7.10.2" evidence="1"/>
<comment type="caution">
    <text evidence="9">The sequence shown here is derived from an EMBL/GenBank/DDBJ whole genome shotgun (WGS) entry which is preliminary data.</text>
</comment>